<keyword evidence="6 7" id="KW-0067">ATP-binding</keyword>
<dbReference type="RefSeq" id="WP_378113860.1">
    <property type="nucleotide sequence ID" value="NZ_JBHSNC010000056.1"/>
</dbReference>
<dbReference type="PANTHER" id="PTHR43671:SF13">
    <property type="entry name" value="SERINE_THREONINE-PROTEIN KINASE NEK2"/>
    <property type="match status" value="1"/>
</dbReference>
<keyword evidence="5 9" id="KW-0418">Kinase</keyword>
<accession>A0ABW0R3T6</accession>
<dbReference type="Pfam" id="PF00069">
    <property type="entry name" value="Pkinase"/>
    <property type="match status" value="1"/>
</dbReference>
<feature type="binding site" evidence="7">
    <location>
        <position position="47"/>
    </location>
    <ligand>
        <name>ATP</name>
        <dbReference type="ChEBI" id="CHEBI:30616"/>
    </ligand>
</feature>
<dbReference type="InterPro" id="IPR000719">
    <property type="entry name" value="Prot_kinase_dom"/>
</dbReference>
<feature type="domain" description="Protein kinase" evidence="8">
    <location>
        <begin position="17"/>
        <end position="263"/>
    </location>
</feature>
<evidence type="ECO:0000256" key="7">
    <source>
        <dbReference type="PROSITE-ProRule" id="PRU10141"/>
    </source>
</evidence>
<gene>
    <name evidence="9" type="ORF">ACFPQ4_21000</name>
</gene>
<sequence>MEEIGLLKAGDIYAGRYRVLMQIGKGGMGRVYLAEDMRLNGKTVALKLTKPLPEERDSFLSEAKLMCGLAHSNLPAIVDYYPPGANGLACIVMDYIAGDTLAERFERFGLRLPFRMLLRYLLQLCEVLAYLHQQCPPIVFRDLKPSNVLIDRRDQAVLVDFGIARRYREGESSDTLQLGTPGFAAPEQLRNEQSDARTDLYALGALAYFLLTGGRFAMRHKGALKSALQGDVPSAFAALLERMLDADPEARPQSAVQLREELLRTMADEGVRVQQYTSLDKGINDYKDEDAGVTVVAIASAYPGAGATFAALAASASLNRAGIAHALVECPSAADAEMYALLDGNKNMPKKAVFADATGLRPTTPAWREGSAHYYPCDPDRPANPEPIGDAFALWLRRLGVPIVLLDVSSRWTANDQQQWLNHAVDRIWMVVDCFPGKWSKSKQEACVSLQLNRRPDGIRVSLDWVANRDQPFSGRKAWLELFPTRPSASLPQVASQAMLASLWQGRGLPDDKLTAHSIDAALENLLVSLIENKPSR</sequence>
<evidence type="ECO:0000256" key="6">
    <source>
        <dbReference type="ARBA" id="ARBA00022840"/>
    </source>
</evidence>
<dbReference type="InterPro" id="IPR050660">
    <property type="entry name" value="NEK_Ser/Thr_kinase"/>
</dbReference>
<dbReference type="SMART" id="SM00220">
    <property type="entry name" value="S_TKc"/>
    <property type="match status" value="1"/>
</dbReference>
<evidence type="ECO:0000256" key="2">
    <source>
        <dbReference type="ARBA" id="ARBA00012513"/>
    </source>
</evidence>
<dbReference type="GO" id="GO:0004674">
    <property type="term" value="F:protein serine/threonine kinase activity"/>
    <property type="evidence" value="ECO:0007669"/>
    <property type="project" value="UniProtKB-EC"/>
</dbReference>
<dbReference type="EMBL" id="JBHSNC010000056">
    <property type="protein sequence ID" value="MFC5531901.1"/>
    <property type="molecule type" value="Genomic_DNA"/>
</dbReference>
<evidence type="ECO:0000256" key="4">
    <source>
        <dbReference type="ARBA" id="ARBA00022741"/>
    </source>
</evidence>
<dbReference type="Gene3D" id="1.10.510.10">
    <property type="entry name" value="Transferase(Phosphotransferase) domain 1"/>
    <property type="match status" value="1"/>
</dbReference>
<reference evidence="10" key="1">
    <citation type="journal article" date="2019" name="Int. J. Syst. Evol. Microbiol.">
        <title>The Global Catalogue of Microorganisms (GCM) 10K type strain sequencing project: providing services to taxonomists for standard genome sequencing and annotation.</title>
        <authorList>
            <consortium name="The Broad Institute Genomics Platform"/>
            <consortium name="The Broad Institute Genome Sequencing Center for Infectious Disease"/>
            <person name="Wu L."/>
            <person name="Ma J."/>
        </authorList>
    </citation>
    <scope>NUCLEOTIDE SEQUENCE [LARGE SCALE GENOMIC DNA]</scope>
    <source>
        <strain evidence="10">CGMCC 1.18578</strain>
    </source>
</reference>
<keyword evidence="3 9" id="KW-0808">Transferase</keyword>
<dbReference type="Gene3D" id="3.30.200.20">
    <property type="entry name" value="Phosphorylase Kinase, domain 1"/>
    <property type="match status" value="1"/>
</dbReference>
<proteinExistence type="inferred from homology"/>
<comment type="similarity">
    <text evidence="1">Belongs to the protein kinase superfamily. NEK Ser/Thr protein kinase family. NIMA subfamily.</text>
</comment>
<protein>
    <recommendedName>
        <fullName evidence="2">non-specific serine/threonine protein kinase</fullName>
        <ecNumber evidence="2">2.7.11.1</ecNumber>
    </recommendedName>
</protein>
<dbReference type="PROSITE" id="PS50011">
    <property type="entry name" value="PROTEIN_KINASE_DOM"/>
    <property type="match status" value="1"/>
</dbReference>
<evidence type="ECO:0000313" key="10">
    <source>
        <dbReference type="Proteomes" id="UP001596108"/>
    </source>
</evidence>
<organism evidence="9 10">
    <name type="scientific">Cohnella yongneupensis</name>
    <dbReference type="NCBI Taxonomy" id="425006"/>
    <lineage>
        <taxon>Bacteria</taxon>
        <taxon>Bacillati</taxon>
        <taxon>Bacillota</taxon>
        <taxon>Bacilli</taxon>
        <taxon>Bacillales</taxon>
        <taxon>Paenibacillaceae</taxon>
        <taxon>Cohnella</taxon>
    </lineage>
</organism>
<evidence type="ECO:0000256" key="3">
    <source>
        <dbReference type="ARBA" id="ARBA00022679"/>
    </source>
</evidence>
<dbReference type="SUPFAM" id="SSF56112">
    <property type="entry name" value="Protein kinase-like (PK-like)"/>
    <property type="match status" value="1"/>
</dbReference>
<dbReference type="PROSITE" id="PS00107">
    <property type="entry name" value="PROTEIN_KINASE_ATP"/>
    <property type="match status" value="1"/>
</dbReference>
<evidence type="ECO:0000259" key="8">
    <source>
        <dbReference type="PROSITE" id="PS50011"/>
    </source>
</evidence>
<comment type="caution">
    <text evidence="9">The sequence shown here is derived from an EMBL/GenBank/DDBJ whole genome shotgun (WGS) entry which is preliminary data.</text>
</comment>
<dbReference type="InterPro" id="IPR017441">
    <property type="entry name" value="Protein_kinase_ATP_BS"/>
</dbReference>
<evidence type="ECO:0000256" key="5">
    <source>
        <dbReference type="ARBA" id="ARBA00022777"/>
    </source>
</evidence>
<evidence type="ECO:0000256" key="1">
    <source>
        <dbReference type="ARBA" id="ARBA00010886"/>
    </source>
</evidence>
<dbReference type="CDD" id="cd14014">
    <property type="entry name" value="STKc_PknB_like"/>
    <property type="match status" value="1"/>
</dbReference>
<keyword evidence="4 7" id="KW-0547">Nucleotide-binding</keyword>
<dbReference type="InterPro" id="IPR011009">
    <property type="entry name" value="Kinase-like_dom_sf"/>
</dbReference>
<dbReference type="EC" id="2.7.11.1" evidence="2"/>
<name>A0ABW0R3T6_9BACL</name>
<evidence type="ECO:0000313" key="9">
    <source>
        <dbReference type="EMBL" id="MFC5531901.1"/>
    </source>
</evidence>
<keyword evidence="10" id="KW-1185">Reference proteome</keyword>
<dbReference type="Proteomes" id="UP001596108">
    <property type="component" value="Unassembled WGS sequence"/>
</dbReference>
<dbReference type="PANTHER" id="PTHR43671">
    <property type="entry name" value="SERINE/THREONINE-PROTEIN KINASE NEK"/>
    <property type="match status" value="1"/>
</dbReference>